<dbReference type="PANTHER" id="PTHR43236:SF2">
    <property type="entry name" value="BLL0069 PROTEIN"/>
    <property type="match status" value="1"/>
</dbReference>
<feature type="domain" description="IrrE N-terminal-like" evidence="2">
    <location>
        <begin position="179"/>
        <end position="287"/>
    </location>
</feature>
<evidence type="ECO:0000259" key="2">
    <source>
        <dbReference type="Pfam" id="PF06114"/>
    </source>
</evidence>
<feature type="region of interest" description="Disordered" evidence="1">
    <location>
        <begin position="303"/>
        <end position="322"/>
    </location>
</feature>
<evidence type="ECO:0000256" key="1">
    <source>
        <dbReference type="SAM" id="MobiDB-lite"/>
    </source>
</evidence>
<protein>
    <submittedName>
        <fullName evidence="3">Zn-dependent peptidase ImmA (M78 family)</fullName>
    </submittedName>
</protein>
<dbReference type="InterPro" id="IPR052345">
    <property type="entry name" value="Rad_response_metalloprotease"/>
</dbReference>
<proteinExistence type="predicted"/>
<dbReference type="InterPro" id="IPR010359">
    <property type="entry name" value="IrrE_HExxH"/>
</dbReference>
<dbReference type="Pfam" id="PF06114">
    <property type="entry name" value="Peptidase_M78"/>
    <property type="match status" value="1"/>
</dbReference>
<evidence type="ECO:0000313" key="3">
    <source>
        <dbReference type="EMBL" id="MBB3774997.1"/>
    </source>
</evidence>
<dbReference type="PANTHER" id="PTHR43236">
    <property type="entry name" value="ANTITOXIN HIGA1"/>
    <property type="match status" value="1"/>
</dbReference>
<evidence type="ECO:0000313" key="4">
    <source>
        <dbReference type="Proteomes" id="UP000548685"/>
    </source>
</evidence>
<dbReference type="RefSeq" id="WP_221190896.1">
    <property type="nucleotide sequence ID" value="NZ_JACICE010000001.1"/>
</dbReference>
<reference evidence="3 4" key="1">
    <citation type="submission" date="2020-08" db="EMBL/GenBank/DDBJ databases">
        <title>Genomic Encyclopedia of Type Strains, Phase IV (KMG-IV): sequencing the most valuable type-strain genomes for metagenomic binning, comparative biology and taxonomic classification.</title>
        <authorList>
            <person name="Goeker M."/>
        </authorList>
    </citation>
    <scope>NUCLEOTIDE SEQUENCE [LARGE SCALE GENOMIC DNA]</scope>
    <source>
        <strain evidence="3 4">DSM 8510</strain>
    </source>
</reference>
<dbReference type="Gene3D" id="1.10.10.2910">
    <property type="match status" value="1"/>
</dbReference>
<sequence length="373" mass="40839">MSVVSDALKGLKVSPQQIANKSGLPLDRVQRILAGEAPAISEVRAIASGLRVPMHLLARSTSPTDVADARFLFRDTKREDASYDVTVEKVAAFVEAALEILPPRDSLPKWLEHCRTDQRSYDAADALAKQFRRLVYTDPDSDPATDLIAMLGLLEGVVVSRLDHSRYEGVSLVSGNYCFVFVSSRFSGRMLFTAGHELGHLLAHHQMGHPALFERPTDIGGFGRHSREEAFVDAFASCLLLPDVGLGKSLRLFREHFELQENNLTDLELLLLARFYGVSFDVAARRCEDLGLLPRGMGQALSRRLSDEHGSPEKRADALGLPERPPIPFPAVSPVLASALSRKISVGEVSIGWAADRLGLSIGEIIASNKRPL</sequence>
<name>A0ABR6HWG5_9SPHN</name>
<gene>
    <name evidence="3" type="ORF">FHS52_000940</name>
</gene>
<keyword evidence="4" id="KW-1185">Reference proteome</keyword>
<dbReference type="EMBL" id="JACICE010000001">
    <property type="protein sequence ID" value="MBB3774997.1"/>
    <property type="molecule type" value="Genomic_DNA"/>
</dbReference>
<organism evidence="3 4">
    <name type="scientific">Erythrobacter ramosus</name>
    <dbReference type="NCBI Taxonomy" id="35811"/>
    <lineage>
        <taxon>Bacteria</taxon>
        <taxon>Pseudomonadati</taxon>
        <taxon>Pseudomonadota</taxon>
        <taxon>Alphaproteobacteria</taxon>
        <taxon>Sphingomonadales</taxon>
        <taxon>Erythrobacteraceae</taxon>
        <taxon>Erythrobacter/Porphyrobacter group</taxon>
        <taxon>Erythrobacter</taxon>
    </lineage>
</organism>
<dbReference type="Proteomes" id="UP000548685">
    <property type="component" value="Unassembled WGS sequence"/>
</dbReference>
<accession>A0ABR6HWG5</accession>
<feature type="compositionally biased region" description="Basic and acidic residues" evidence="1">
    <location>
        <begin position="304"/>
        <end position="317"/>
    </location>
</feature>
<comment type="caution">
    <text evidence="3">The sequence shown here is derived from an EMBL/GenBank/DDBJ whole genome shotgun (WGS) entry which is preliminary data.</text>
</comment>